<dbReference type="EMBL" id="CP015118">
    <property type="protein sequence ID" value="ARN19347.1"/>
    <property type="molecule type" value="Genomic_DNA"/>
</dbReference>
<evidence type="ECO:0000313" key="1">
    <source>
        <dbReference type="EMBL" id="ARN19347.1"/>
    </source>
</evidence>
<evidence type="ECO:0000313" key="2">
    <source>
        <dbReference type="Proteomes" id="UP000193427"/>
    </source>
</evidence>
<dbReference type="Proteomes" id="UP000193427">
    <property type="component" value="Chromosome"/>
</dbReference>
<protein>
    <submittedName>
        <fullName evidence="1">Uncharacterized protein</fullName>
    </submittedName>
</protein>
<name>A0A1W6L593_9BURK</name>
<dbReference type="RefSeq" id="WP_085749605.1">
    <property type="nucleotide sequence ID" value="NZ_BSPR01000002.1"/>
</dbReference>
<sequence>MVSPVDPSGTVARLTALLRRRAGVGGRPAAAASATDVPGEVEATLGERLRAVSRDHPRRDHAMARILVETLLTEEFGARVMNEPAFQSTVDDVLQAMTASPSLAADLARVTEALSTESFGPDL</sequence>
<reference evidence="1 2" key="1">
    <citation type="submission" date="2016-04" db="EMBL/GenBank/DDBJ databases">
        <title>Complete genome sequence of natural rubber-degrading, novel Gram-negative bacterium, Rhizobacter gummiphilus strain NS21.</title>
        <authorList>
            <person name="Tabata M."/>
            <person name="Kasai D."/>
            <person name="Fukuda M."/>
        </authorList>
    </citation>
    <scope>NUCLEOTIDE SEQUENCE [LARGE SCALE GENOMIC DNA]</scope>
    <source>
        <strain evidence="1 2">NS21</strain>
    </source>
</reference>
<proteinExistence type="predicted"/>
<keyword evidence="2" id="KW-1185">Reference proteome</keyword>
<organism evidence="1 2">
    <name type="scientific">Piscinibacter gummiphilus</name>
    <dbReference type="NCBI Taxonomy" id="946333"/>
    <lineage>
        <taxon>Bacteria</taxon>
        <taxon>Pseudomonadati</taxon>
        <taxon>Pseudomonadota</taxon>
        <taxon>Betaproteobacteria</taxon>
        <taxon>Burkholderiales</taxon>
        <taxon>Sphaerotilaceae</taxon>
        <taxon>Piscinibacter</taxon>
    </lineage>
</organism>
<dbReference type="AlphaFoldDB" id="A0A1W6L593"/>
<accession>A0A1W6L593</accession>
<dbReference type="STRING" id="946333.A4W93_05160"/>
<dbReference type="KEGG" id="rgu:A4W93_05160"/>
<gene>
    <name evidence="1" type="ORF">A4W93_05160</name>
</gene>